<comment type="caution">
    <text evidence="5">The sequence shown here is derived from an EMBL/GenBank/DDBJ whole genome shotgun (WGS) entry which is preliminary data.</text>
</comment>
<dbReference type="InterPro" id="IPR000477">
    <property type="entry name" value="RT_dom"/>
</dbReference>
<dbReference type="PROSITE" id="PS50994">
    <property type="entry name" value="INTEGRASE"/>
    <property type="match status" value="1"/>
</dbReference>
<dbReference type="InterPro" id="IPR043128">
    <property type="entry name" value="Rev_trsase/Diguanyl_cyclase"/>
</dbReference>
<dbReference type="InterPro" id="IPR041577">
    <property type="entry name" value="RT_RNaseH_2"/>
</dbReference>
<dbReference type="InterPro" id="IPR043502">
    <property type="entry name" value="DNA/RNA_pol_sf"/>
</dbReference>
<reference evidence="5 6" key="1">
    <citation type="submission" date="2023-03" db="EMBL/GenBank/DDBJ databases">
        <title>Genome sequence of Lichtheimia ornata CBS 291.66.</title>
        <authorList>
            <person name="Mohabir J.T."/>
            <person name="Shea T.P."/>
            <person name="Kurbessoian T."/>
            <person name="Berby B."/>
            <person name="Fontaine J."/>
            <person name="Livny J."/>
            <person name="Gnirke A."/>
            <person name="Stajich J.E."/>
            <person name="Cuomo C.A."/>
        </authorList>
    </citation>
    <scope>NUCLEOTIDE SEQUENCE [LARGE SCALE GENOMIC DNA]</scope>
    <source>
        <strain evidence="5">CBS 291.66</strain>
    </source>
</reference>
<dbReference type="Gene3D" id="1.10.340.70">
    <property type="match status" value="1"/>
</dbReference>
<evidence type="ECO:0000259" key="3">
    <source>
        <dbReference type="PROSITE" id="PS50013"/>
    </source>
</evidence>
<sequence>MMRELEPYMKANAAIPQSSFCTIPESIIRLPTPEGEKVYRRQYPLPIALETIIDDAVNTWLQNGTIIRASIDNGWNSPLTLADKKDASGKKTGKRPCLDPRLINQLLPDDRYPLPLIKQIFHRLHGSTIYTTLDLKNAFHRFRIHPDDQHKTTFTHRNIQYMFQGCPFGLKPLSSKFQRVMTYIFKDMPFVETFVDDIVIHSITFNEHVQHIKQAISALTKVNLILNPAKCHFAQHTVYLLGFTISAKGKRPDPRKIEHVLQWPTPCTGKDIQSFLGIVNYFRDHIPKIAQLNAPLERLRNENSLQGKWTAEHDKHFSLLKKILSSDLILHHPDLRHPFYIATDASNTGIGAVLFQIVDNDKRYIEFAARALSTSERNYSTTRRELLAIVFALRRFHHFVWGNPFTLYTDHRSLTHLFTQPIANSMMINWFDTLLDYTFNVIHLPGTENILPDHLSRLFEGNTKRLEGDMAYKPTKLSDATRERITSERYASKTQRVFRVHKIENSDNERMTAPIEERNSILERSHLFGHIGAEAMVKDIHHNQGYHWTNILHDAVDYVKKCQTCQRNNISKRGYHPLRPIYAYLPGDHWAMDLAGEFEESENHNKFLLILVDVCTRFCLLRPIPNKEAKTIAKELVKVFSDFGYPRIIQSDNGAEFKNQLLKEVLDNIGVDHRLSTPYHPQANGLAERWVQSAVMIIRKSVDGTSKDWDYFVPATQLALNNKISKRLNTPPFTLMFARKLNPFRDYRNEKSFKPMSQAQLLENIEHMINIVFPAIKARTDSVIQQQKEQFDNTHNITNFTPGDHVMVKIPTRTGKLTPVYEGPYRVLRKNNGGAYELQDETGELLPRNYTPSELKLVDQDELIPADELYEVESIINHRGKAGNREYLVRWKGYGPQDDSWLTPDKFSYDKTIKKYWERRKIHSTNNDLPASTRKRKRAATNVDMDKPPRRSKRSQQA</sequence>
<dbReference type="CDD" id="cd09274">
    <property type="entry name" value="RNase_HI_RT_Ty3"/>
    <property type="match status" value="1"/>
</dbReference>
<dbReference type="SUPFAM" id="SSF54160">
    <property type="entry name" value="Chromo domain-like"/>
    <property type="match status" value="1"/>
</dbReference>
<dbReference type="SMART" id="SM00298">
    <property type="entry name" value="CHROMO"/>
    <property type="match status" value="1"/>
</dbReference>
<keyword evidence="1" id="KW-0511">Multifunctional enzyme</keyword>
<dbReference type="GO" id="GO:0003676">
    <property type="term" value="F:nucleic acid binding"/>
    <property type="evidence" value="ECO:0007669"/>
    <property type="project" value="InterPro"/>
</dbReference>
<dbReference type="Gene3D" id="3.30.420.10">
    <property type="entry name" value="Ribonuclease H-like superfamily/Ribonuclease H"/>
    <property type="match status" value="1"/>
</dbReference>
<dbReference type="InterPro" id="IPR036397">
    <property type="entry name" value="RNaseH_sf"/>
</dbReference>
<feature type="domain" description="Chromo" evidence="3">
    <location>
        <begin position="870"/>
        <end position="928"/>
    </location>
</feature>
<dbReference type="Proteomes" id="UP001234581">
    <property type="component" value="Unassembled WGS sequence"/>
</dbReference>
<dbReference type="Pfam" id="PF00385">
    <property type="entry name" value="Chromo"/>
    <property type="match status" value="1"/>
</dbReference>
<dbReference type="InterPro" id="IPR041588">
    <property type="entry name" value="Integrase_H2C2"/>
</dbReference>
<feature type="region of interest" description="Disordered" evidence="2">
    <location>
        <begin position="926"/>
        <end position="958"/>
    </location>
</feature>
<dbReference type="Gene3D" id="3.30.70.270">
    <property type="match status" value="2"/>
</dbReference>
<name>A0AAD7XRC6_9FUNG</name>
<dbReference type="SUPFAM" id="SSF53098">
    <property type="entry name" value="Ribonuclease H-like"/>
    <property type="match status" value="1"/>
</dbReference>
<dbReference type="PROSITE" id="PS50013">
    <property type="entry name" value="CHROMO_2"/>
    <property type="match status" value="1"/>
</dbReference>
<dbReference type="EMBL" id="JARTCD010000167">
    <property type="protein sequence ID" value="KAJ8651575.1"/>
    <property type="molecule type" value="Genomic_DNA"/>
</dbReference>
<dbReference type="CDD" id="cd01647">
    <property type="entry name" value="RT_LTR"/>
    <property type="match status" value="1"/>
</dbReference>
<dbReference type="Gene3D" id="2.40.50.40">
    <property type="match status" value="1"/>
</dbReference>
<dbReference type="InterPro" id="IPR000953">
    <property type="entry name" value="Chromo/chromo_shadow_dom"/>
</dbReference>
<evidence type="ECO:0000313" key="5">
    <source>
        <dbReference type="EMBL" id="KAJ8651575.1"/>
    </source>
</evidence>
<dbReference type="PANTHER" id="PTHR37984:SF5">
    <property type="entry name" value="PROTEIN NYNRIN-LIKE"/>
    <property type="match status" value="1"/>
</dbReference>
<dbReference type="GeneID" id="83220184"/>
<evidence type="ECO:0000256" key="1">
    <source>
        <dbReference type="ARBA" id="ARBA00023268"/>
    </source>
</evidence>
<dbReference type="InterPro" id="IPR012337">
    <property type="entry name" value="RNaseH-like_sf"/>
</dbReference>
<dbReference type="SUPFAM" id="SSF56672">
    <property type="entry name" value="DNA/RNA polymerases"/>
    <property type="match status" value="1"/>
</dbReference>
<dbReference type="Pfam" id="PF00665">
    <property type="entry name" value="rve"/>
    <property type="match status" value="1"/>
</dbReference>
<dbReference type="Pfam" id="PF17919">
    <property type="entry name" value="RT_RNaseH_2"/>
    <property type="match status" value="1"/>
</dbReference>
<organism evidence="5 6">
    <name type="scientific">Lichtheimia ornata</name>
    <dbReference type="NCBI Taxonomy" id="688661"/>
    <lineage>
        <taxon>Eukaryota</taxon>
        <taxon>Fungi</taxon>
        <taxon>Fungi incertae sedis</taxon>
        <taxon>Mucoromycota</taxon>
        <taxon>Mucoromycotina</taxon>
        <taxon>Mucoromycetes</taxon>
        <taxon>Mucorales</taxon>
        <taxon>Lichtheimiaceae</taxon>
        <taxon>Lichtheimia</taxon>
    </lineage>
</organism>
<dbReference type="InterPro" id="IPR001584">
    <property type="entry name" value="Integrase_cat-core"/>
</dbReference>
<protein>
    <submittedName>
        <fullName evidence="5">Uncharacterized protein</fullName>
    </submittedName>
</protein>
<dbReference type="InterPro" id="IPR050951">
    <property type="entry name" value="Retrovirus_Pol_polyprotein"/>
</dbReference>
<proteinExistence type="predicted"/>
<dbReference type="Gene3D" id="3.10.10.10">
    <property type="entry name" value="HIV Type 1 Reverse Transcriptase, subunit A, domain 1"/>
    <property type="match status" value="1"/>
</dbReference>
<feature type="domain" description="Integrase catalytic" evidence="4">
    <location>
        <begin position="582"/>
        <end position="740"/>
    </location>
</feature>
<dbReference type="Pfam" id="PF17921">
    <property type="entry name" value="Integrase_H2C2"/>
    <property type="match status" value="1"/>
</dbReference>
<dbReference type="PANTHER" id="PTHR37984">
    <property type="entry name" value="PROTEIN CBG26694"/>
    <property type="match status" value="1"/>
</dbReference>
<dbReference type="GO" id="GO:0003824">
    <property type="term" value="F:catalytic activity"/>
    <property type="evidence" value="ECO:0007669"/>
    <property type="project" value="UniProtKB-KW"/>
</dbReference>
<dbReference type="FunFam" id="3.30.70.270:FF:000020">
    <property type="entry name" value="Transposon Tf2-6 polyprotein-like Protein"/>
    <property type="match status" value="1"/>
</dbReference>
<dbReference type="Pfam" id="PF00078">
    <property type="entry name" value="RVT_1"/>
    <property type="match status" value="1"/>
</dbReference>
<gene>
    <name evidence="5" type="ORF">O0I10_012850</name>
</gene>
<dbReference type="InterPro" id="IPR016197">
    <property type="entry name" value="Chromo-like_dom_sf"/>
</dbReference>
<dbReference type="GO" id="GO:0005634">
    <property type="term" value="C:nucleus"/>
    <property type="evidence" value="ECO:0007669"/>
    <property type="project" value="UniProtKB-ARBA"/>
</dbReference>
<evidence type="ECO:0000256" key="2">
    <source>
        <dbReference type="SAM" id="MobiDB-lite"/>
    </source>
</evidence>
<dbReference type="AlphaFoldDB" id="A0AAD7XRC6"/>
<evidence type="ECO:0000259" key="4">
    <source>
        <dbReference type="PROSITE" id="PS50994"/>
    </source>
</evidence>
<dbReference type="InterPro" id="IPR023780">
    <property type="entry name" value="Chromo_domain"/>
</dbReference>
<dbReference type="GO" id="GO:0015074">
    <property type="term" value="P:DNA integration"/>
    <property type="evidence" value="ECO:0007669"/>
    <property type="project" value="InterPro"/>
</dbReference>
<dbReference type="RefSeq" id="XP_058336489.1">
    <property type="nucleotide sequence ID" value="XM_058492737.1"/>
</dbReference>
<accession>A0AAD7XRC6</accession>
<evidence type="ECO:0000313" key="6">
    <source>
        <dbReference type="Proteomes" id="UP001234581"/>
    </source>
</evidence>
<keyword evidence="6" id="KW-1185">Reference proteome</keyword>